<dbReference type="Proteomes" id="UP000326912">
    <property type="component" value="Unassembled WGS sequence"/>
</dbReference>
<sequence length="125" mass="14146">MITKIGAVCVAVSDQDQALDFYVNKLGFEKRSDVPMGDDGRWIEVAPAGAATTIVLEKNQNHPGQRMGTFIGFIVHTKDINATYSELKDRGVRFTVEPHQEFWGYWAQFVDQDNNEFGLFENKES</sequence>
<dbReference type="InterPro" id="IPR029068">
    <property type="entry name" value="Glyas_Bleomycin-R_OHBP_Dase"/>
</dbReference>
<evidence type="ECO:0000313" key="3">
    <source>
        <dbReference type="Proteomes" id="UP000326912"/>
    </source>
</evidence>
<dbReference type="AlphaFoldDB" id="A0A5J4KRE9"/>
<dbReference type="InterPro" id="IPR004360">
    <property type="entry name" value="Glyas_Fos-R_dOase_dom"/>
</dbReference>
<dbReference type="InterPro" id="IPR037523">
    <property type="entry name" value="VOC_core"/>
</dbReference>
<dbReference type="Gene3D" id="3.10.180.10">
    <property type="entry name" value="2,3-Dihydroxybiphenyl 1,2-Dioxygenase, domain 1"/>
    <property type="match status" value="1"/>
</dbReference>
<dbReference type="EMBL" id="BKZW01000004">
    <property type="protein sequence ID" value="GER91944.1"/>
    <property type="molecule type" value="Genomic_DNA"/>
</dbReference>
<dbReference type="PANTHER" id="PTHR36437:SF2">
    <property type="entry name" value="GLYOXALASE_BLEOMYCIN RESISTANCE PROTEIN_DIOXYGENASE"/>
    <property type="match status" value="1"/>
</dbReference>
<gene>
    <name evidence="2" type="primary">yetH</name>
    <name evidence="2" type="ORF">KDW_61060</name>
</gene>
<evidence type="ECO:0000259" key="1">
    <source>
        <dbReference type="PROSITE" id="PS51819"/>
    </source>
</evidence>
<reference evidence="2 3" key="1">
    <citation type="submission" date="2019-10" db="EMBL/GenBank/DDBJ databases">
        <title>Dictyobacter vulcani sp. nov., within the class Ktedonobacteria, isolated from soil of volcanic Mt. Zao.</title>
        <authorList>
            <person name="Zheng Y."/>
            <person name="Wang C.M."/>
            <person name="Sakai Y."/>
            <person name="Abe K."/>
            <person name="Yokota A."/>
            <person name="Yabe S."/>
        </authorList>
    </citation>
    <scope>NUCLEOTIDE SEQUENCE [LARGE SCALE GENOMIC DNA]</scope>
    <source>
        <strain evidence="2 3">W12</strain>
    </source>
</reference>
<evidence type="ECO:0000313" key="2">
    <source>
        <dbReference type="EMBL" id="GER91944.1"/>
    </source>
</evidence>
<dbReference type="PANTHER" id="PTHR36437">
    <property type="entry name" value="GLYOXALASE/BLEOMYCIN RESISTANCE PROTEIN/DIOXYGENASE"/>
    <property type="match status" value="1"/>
</dbReference>
<dbReference type="RefSeq" id="WP_151759509.1">
    <property type="nucleotide sequence ID" value="NZ_BKZW01000004.1"/>
</dbReference>
<dbReference type="PROSITE" id="PS51819">
    <property type="entry name" value="VOC"/>
    <property type="match status" value="1"/>
</dbReference>
<name>A0A5J4KRE9_9CHLR</name>
<comment type="caution">
    <text evidence="2">The sequence shown here is derived from an EMBL/GenBank/DDBJ whole genome shotgun (WGS) entry which is preliminary data.</text>
</comment>
<dbReference type="Pfam" id="PF00903">
    <property type="entry name" value="Glyoxalase"/>
    <property type="match status" value="1"/>
</dbReference>
<dbReference type="SUPFAM" id="SSF54593">
    <property type="entry name" value="Glyoxalase/Bleomycin resistance protein/Dihydroxybiphenyl dioxygenase"/>
    <property type="match status" value="1"/>
</dbReference>
<accession>A0A5J4KRE9</accession>
<feature type="domain" description="VOC" evidence="1">
    <location>
        <begin position="4"/>
        <end position="122"/>
    </location>
</feature>
<proteinExistence type="predicted"/>
<organism evidence="2 3">
    <name type="scientific">Dictyobacter vulcani</name>
    <dbReference type="NCBI Taxonomy" id="2607529"/>
    <lineage>
        <taxon>Bacteria</taxon>
        <taxon>Bacillati</taxon>
        <taxon>Chloroflexota</taxon>
        <taxon>Ktedonobacteria</taxon>
        <taxon>Ktedonobacterales</taxon>
        <taxon>Dictyobacteraceae</taxon>
        <taxon>Dictyobacter</taxon>
    </lineage>
</organism>
<protein>
    <recommendedName>
        <fullName evidence="1">VOC domain-containing protein</fullName>
    </recommendedName>
</protein>
<keyword evidence="3" id="KW-1185">Reference proteome</keyword>